<dbReference type="GO" id="GO:0007165">
    <property type="term" value="P:signal transduction"/>
    <property type="evidence" value="ECO:0007669"/>
    <property type="project" value="UniProtKB-KW"/>
</dbReference>
<dbReference type="SMART" id="SM00304">
    <property type="entry name" value="HAMP"/>
    <property type="match status" value="1"/>
</dbReference>
<keyword evidence="8" id="KW-1185">Reference proteome</keyword>
<dbReference type="Pfam" id="PF00015">
    <property type="entry name" value="MCPsignal"/>
    <property type="match status" value="1"/>
</dbReference>
<keyword evidence="4" id="KW-0812">Transmembrane</keyword>
<dbReference type="PROSITE" id="PS50111">
    <property type="entry name" value="CHEMOTAXIS_TRANSDUC_2"/>
    <property type="match status" value="1"/>
</dbReference>
<dbReference type="Gene3D" id="6.10.340.10">
    <property type="match status" value="1"/>
</dbReference>
<dbReference type="PROSITE" id="PS50885">
    <property type="entry name" value="HAMP"/>
    <property type="match status" value="1"/>
</dbReference>
<reference evidence="7 8" key="1">
    <citation type="submission" date="2020-06" db="EMBL/GenBank/DDBJ databases">
        <title>Complete Genome Sequence of Clostridium muelleri sp. nov. P21T, an Acid-Alcohol Producing Acetogen Isolated from Old Hay.</title>
        <authorList>
            <person name="Duncan K.E."/>
            <person name="Tanner R.S."/>
        </authorList>
    </citation>
    <scope>NUCLEOTIDE SEQUENCE [LARGE SCALE GENOMIC DNA]</scope>
    <source>
        <strain evidence="7 8">P21</strain>
    </source>
</reference>
<feature type="transmembrane region" description="Helical" evidence="4">
    <location>
        <begin position="301"/>
        <end position="323"/>
    </location>
</feature>
<evidence type="ECO:0000313" key="7">
    <source>
        <dbReference type="EMBL" id="NMM65947.1"/>
    </source>
</evidence>
<dbReference type="CDD" id="cd06225">
    <property type="entry name" value="HAMP"/>
    <property type="match status" value="1"/>
</dbReference>
<evidence type="ECO:0000256" key="4">
    <source>
        <dbReference type="SAM" id="Phobius"/>
    </source>
</evidence>
<dbReference type="RefSeq" id="WP_169300527.1">
    <property type="nucleotide sequence ID" value="NZ_JABBNI010000067.1"/>
</dbReference>
<dbReference type="Gene3D" id="3.30.450.20">
    <property type="entry name" value="PAS domain"/>
    <property type="match status" value="2"/>
</dbReference>
<comment type="caution">
    <text evidence="7">The sequence shown here is derived from an EMBL/GenBank/DDBJ whole genome shotgun (WGS) entry which is preliminary data.</text>
</comment>
<proteinExistence type="inferred from homology"/>
<dbReference type="PANTHER" id="PTHR32089:SF112">
    <property type="entry name" value="LYSOZYME-LIKE PROTEIN-RELATED"/>
    <property type="match status" value="1"/>
</dbReference>
<keyword evidence="4" id="KW-1133">Transmembrane helix</keyword>
<dbReference type="Pfam" id="PF00672">
    <property type="entry name" value="HAMP"/>
    <property type="match status" value="1"/>
</dbReference>
<dbReference type="InterPro" id="IPR029151">
    <property type="entry name" value="Sensor-like_sf"/>
</dbReference>
<dbReference type="PANTHER" id="PTHR32089">
    <property type="entry name" value="METHYL-ACCEPTING CHEMOTAXIS PROTEIN MCPB"/>
    <property type="match status" value="1"/>
</dbReference>
<dbReference type="AlphaFoldDB" id="A0A7Y0EM54"/>
<organism evidence="7 8">
    <name type="scientific">Clostridium muellerianum</name>
    <dbReference type="NCBI Taxonomy" id="2716538"/>
    <lineage>
        <taxon>Bacteria</taxon>
        <taxon>Bacillati</taxon>
        <taxon>Bacillota</taxon>
        <taxon>Clostridia</taxon>
        <taxon>Eubacteriales</taxon>
        <taxon>Clostridiaceae</taxon>
        <taxon>Clostridium</taxon>
    </lineage>
</organism>
<dbReference type="GO" id="GO:0016020">
    <property type="term" value="C:membrane"/>
    <property type="evidence" value="ECO:0007669"/>
    <property type="project" value="InterPro"/>
</dbReference>
<dbReference type="InterPro" id="IPR003660">
    <property type="entry name" value="HAMP_dom"/>
</dbReference>
<dbReference type="CDD" id="cd12913">
    <property type="entry name" value="PDC1_MCP_like"/>
    <property type="match status" value="1"/>
</dbReference>
<evidence type="ECO:0000259" key="6">
    <source>
        <dbReference type="PROSITE" id="PS50885"/>
    </source>
</evidence>
<dbReference type="SUPFAM" id="SSF103190">
    <property type="entry name" value="Sensory domain-like"/>
    <property type="match status" value="1"/>
</dbReference>
<feature type="domain" description="HAMP" evidence="6">
    <location>
        <begin position="325"/>
        <end position="377"/>
    </location>
</feature>
<protein>
    <submittedName>
        <fullName evidence="7">Methyl-accepting chemotaxis protein</fullName>
    </submittedName>
</protein>
<gene>
    <name evidence="7" type="ORF">HBE96_25555</name>
</gene>
<sequence>MKFKSIRSATLVVILPAILMATVAMSLLSYYSAKSLISKQIEDKMNSQLGENINGIKASLQKHGQIPATLSRIVESSYNTMTKENFMSLVQKAPTTNPDTLGTGVWFEPNKYKSDIKYFAPYGHRDKDKIVYTDDYATEQYNYPGQDWYTMAKNTNKIVVWSKPYYDETSKATMVTVSAPFYDENKQFLGVTTGDIDVSNIQKMIGNIKVGEKGNAILLSREGIYMAGADSSKIMKTNITQDSNSSLAAAGKEILEKKKGEITFNDSNGKNRLYYASDNDTGWTVGLIISEKELFSPLTVLMLNLIKIIAVIFIIIILVAVFYSKYITDKIKPVSELSKVIADGDLTQKLEIKSEDELGQMGKHLNDMVSNLKDIVSGVSSAIESVVATSEELTASSDQTKVAADEIARSVQDMASNEEKQNEITDKVSKASEIVFNGMKSISDSVDKVNKSSIESCDKAKDGNKVVEQAIEHMNKINDKVTTSSNIINVLARKSNEIGNIVSLITDVSEQTNLLALNAAIEASRAGEQGRGFSVVAEEVRKLAEESGNSAKQINVLILEIQNEIASAVKSMNEGTNAVKQGIVVVKNTGESFQSILSAVDDVSKQMQKTSNEVVETYNGTKEVVNSMNRIIEITKQSSEGTQNIAAATEEQSALMKEVANAAEVLSQMAMELERIFSKFKI</sequence>
<dbReference type="CDD" id="cd12912">
    <property type="entry name" value="PDC2_MCP_like"/>
    <property type="match status" value="1"/>
</dbReference>
<keyword evidence="4" id="KW-0472">Membrane</keyword>
<dbReference type="EMBL" id="JABBNI010000067">
    <property type="protein sequence ID" value="NMM65947.1"/>
    <property type="molecule type" value="Genomic_DNA"/>
</dbReference>
<evidence type="ECO:0000313" key="8">
    <source>
        <dbReference type="Proteomes" id="UP000537131"/>
    </source>
</evidence>
<dbReference type="SUPFAM" id="SSF58104">
    <property type="entry name" value="Methyl-accepting chemotaxis protein (MCP) signaling domain"/>
    <property type="match status" value="1"/>
</dbReference>
<evidence type="ECO:0000256" key="1">
    <source>
        <dbReference type="ARBA" id="ARBA00023224"/>
    </source>
</evidence>
<dbReference type="Pfam" id="PF22673">
    <property type="entry name" value="MCP-like_PDC_1"/>
    <property type="match status" value="1"/>
</dbReference>
<evidence type="ECO:0000256" key="3">
    <source>
        <dbReference type="PROSITE-ProRule" id="PRU00284"/>
    </source>
</evidence>
<accession>A0A7Y0EM54</accession>
<evidence type="ECO:0000256" key="2">
    <source>
        <dbReference type="ARBA" id="ARBA00029447"/>
    </source>
</evidence>
<dbReference type="InterPro" id="IPR004089">
    <property type="entry name" value="MCPsignal_dom"/>
</dbReference>
<keyword evidence="1 3" id="KW-0807">Transducer</keyword>
<evidence type="ECO:0000259" key="5">
    <source>
        <dbReference type="PROSITE" id="PS50111"/>
    </source>
</evidence>
<comment type="similarity">
    <text evidence="2">Belongs to the methyl-accepting chemotaxis (MCP) protein family.</text>
</comment>
<feature type="domain" description="Methyl-accepting transducer" evidence="5">
    <location>
        <begin position="396"/>
        <end position="667"/>
    </location>
</feature>
<dbReference type="CDD" id="cd11386">
    <property type="entry name" value="MCP_signal"/>
    <property type="match status" value="1"/>
</dbReference>
<dbReference type="Gene3D" id="1.10.287.950">
    <property type="entry name" value="Methyl-accepting chemotaxis protein"/>
    <property type="match status" value="1"/>
</dbReference>
<name>A0A7Y0EM54_9CLOT</name>
<dbReference type="SMART" id="SM00283">
    <property type="entry name" value="MA"/>
    <property type="match status" value="1"/>
</dbReference>
<dbReference type="Proteomes" id="UP000537131">
    <property type="component" value="Unassembled WGS sequence"/>
</dbReference>